<dbReference type="RefSeq" id="WP_109688766.1">
    <property type="nucleotide sequence ID" value="NZ_QGGL01000007.1"/>
</dbReference>
<name>A0A316DAP8_9BACL</name>
<dbReference type="AlphaFoldDB" id="A0A316DAP8"/>
<dbReference type="Proteomes" id="UP000245634">
    <property type="component" value="Unassembled WGS sequence"/>
</dbReference>
<organism evidence="1 2">
    <name type="scientific">Tumebacillus permanentifrigoris</name>
    <dbReference type="NCBI Taxonomy" id="378543"/>
    <lineage>
        <taxon>Bacteria</taxon>
        <taxon>Bacillati</taxon>
        <taxon>Bacillota</taxon>
        <taxon>Bacilli</taxon>
        <taxon>Bacillales</taxon>
        <taxon>Alicyclobacillaceae</taxon>
        <taxon>Tumebacillus</taxon>
    </lineage>
</organism>
<evidence type="ECO:0008006" key="3">
    <source>
        <dbReference type="Google" id="ProtNLM"/>
    </source>
</evidence>
<evidence type="ECO:0000313" key="1">
    <source>
        <dbReference type="EMBL" id="PWK13477.1"/>
    </source>
</evidence>
<accession>A0A316DAP8</accession>
<dbReference type="Pfam" id="PF13374">
    <property type="entry name" value="TPR_10"/>
    <property type="match status" value="2"/>
</dbReference>
<reference evidence="1 2" key="1">
    <citation type="submission" date="2018-05" db="EMBL/GenBank/DDBJ databases">
        <title>Genomic Encyclopedia of Type Strains, Phase IV (KMG-IV): sequencing the most valuable type-strain genomes for metagenomic binning, comparative biology and taxonomic classification.</title>
        <authorList>
            <person name="Goeker M."/>
        </authorList>
    </citation>
    <scope>NUCLEOTIDE SEQUENCE [LARGE SCALE GENOMIC DNA]</scope>
    <source>
        <strain evidence="1 2">DSM 18773</strain>
    </source>
</reference>
<dbReference type="OrthoDB" id="2383374at2"/>
<comment type="caution">
    <text evidence="1">The sequence shown here is derived from an EMBL/GenBank/DDBJ whole genome shotgun (WGS) entry which is preliminary data.</text>
</comment>
<evidence type="ECO:0000313" key="2">
    <source>
        <dbReference type="Proteomes" id="UP000245634"/>
    </source>
</evidence>
<gene>
    <name evidence="1" type="ORF">C7459_107145</name>
</gene>
<dbReference type="SUPFAM" id="SSF48452">
    <property type="entry name" value="TPR-like"/>
    <property type="match status" value="1"/>
</dbReference>
<protein>
    <recommendedName>
        <fullName evidence="3">Tetratricopeptide repeat protein</fullName>
    </recommendedName>
</protein>
<sequence>MDKQTHSDPATITKVPIGRYITEILYSRNLTPHYLSQKVDFGKKDTVYSCLRDERRLSPNELQQISDILHVPIERLKQTDLEQEAFELRLLVRSKQRSPRAIDLGLKLQKLALGWTEKFDILNDLGSAYYYMDKFPQAHQAWLEALPLAEKIRDTFSETDRLYMVTNNLILTYTQKQDFSALTYLLDKVETAFTFSNPKRAGLLATSSAIIATEMGDYEKAQQKWQEAFEQFERTNDQSLIGKGYHNLAYYEFRVGNFAESHRLFAKALHALTPDPIPHLIAIGDYLKTLIKLKETDTALHMIAVARSIRELESLPDLQAKFHILESVATGNPQLAESVLQITEAGPHLKLMACKWIMHHLSHQGDADKLLRYYKKAEQFDKNVVTHWEEL</sequence>
<keyword evidence="2" id="KW-1185">Reference proteome</keyword>
<dbReference type="Gene3D" id="1.25.40.10">
    <property type="entry name" value="Tetratricopeptide repeat domain"/>
    <property type="match status" value="2"/>
</dbReference>
<dbReference type="InterPro" id="IPR011990">
    <property type="entry name" value="TPR-like_helical_dom_sf"/>
</dbReference>
<proteinExistence type="predicted"/>
<dbReference type="EMBL" id="QGGL01000007">
    <property type="protein sequence ID" value="PWK13477.1"/>
    <property type="molecule type" value="Genomic_DNA"/>
</dbReference>